<evidence type="ECO:0000313" key="4">
    <source>
        <dbReference type="Proteomes" id="UP000834106"/>
    </source>
</evidence>
<evidence type="ECO:0008006" key="5">
    <source>
        <dbReference type="Google" id="ProtNLM"/>
    </source>
</evidence>
<gene>
    <name evidence="3" type="ORF">FPE_LOCUS26804</name>
</gene>
<dbReference type="EMBL" id="OU503051">
    <property type="protein sequence ID" value="CAI9779374.1"/>
    <property type="molecule type" value="Genomic_DNA"/>
</dbReference>
<feature type="signal peptide" evidence="2">
    <location>
        <begin position="1"/>
        <end position="21"/>
    </location>
</feature>
<dbReference type="AlphaFoldDB" id="A0AAD2A1T6"/>
<keyword evidence="4" id="KW-1185">Reference proteome</keyword>
<protein>
    <recommendedName>
        <fullName evidence="5">Anther-specific protein BCP1</fullName>
    </recommendedName>
</protein>
<evidence type="ECO:0000256" key="1">
    <source>
        <dbReference type="SAM" id="MobiDB-lite"/>
    </source>
</evidence>
<feature type="chain" id="PRO_5042110246" description="Anther-specific protein BCP1" evidence="2">
    <location>
        <begin position="22"/>
        <end position="104"/>
    </location>
</feature>
<keyword evidence="2" id="KW-0732">Signal</keyword>
<evidence type="ECO:0000313" key="3">
    <source>
        <dbReference type="EMBL" id="CAI9779374.1"/>
    </source>
</evidence>
<evidence type="ECO:0000256" key="2">
    <source>
        <dbReference type="SAM" id="SignalP"/>
    </source>
</evidence>
<feature type="compositionally biased region" description="Polar residues" evidence="1">
    <location>
        <begin position="70"/>
        <end position="82"/>
    </location>
</feature>
<name>A0AAD2A1T6_9LAMI</name>
<organism evidence="3 4">
    <name type="scientific">Fraxinus pennsylvanica</name>
    <dbReference type="NCBI Taxonomy" id="56036"/>
    <lineage>
        <taxon>Eukaryota</taxon>
        <taxon>Viridiplantae</taxon>
        <taxon>Streptophyta</taxon>
        <taxon>Embryophyta</taxon>
        <taxon>Tracheophyta</taxon>
        <taxon>Spermatophyta</taxon>
        <taxon>Magnoliopsida</taxon>
        <taxon>eudicotyledons</taxon>
        <taxon>Gunneridae</taxon>
        <taxon>Pentapetalae</taxon>
        <taxon>asterids</taxon>
        <taxon>lamiids</taxon>
        <taxon>Lamiales</taxon>
        <taxon>Oleaceae</taxon>
        <taxon>Oleeae</taxon>
        <taxon>Fraxinus</taxon>
    </lineage>
</organism>
<sequence>MARQIVVLFLVFFVVFGLASAAVDPHAASAPAEGPLDSGTDSNVIGTTDGAYNSDEAAPVGGPVPAGVFSNASPAESPKSGATTAEVTNIVGVVAAAVTGSFFF</sequence>
<feature type="compositionally biased region" description="Low complexity" evidence="1">
    <location>
        <begin position="57"/>
        <end position="68"/>
    </location>
</feature>
<dbReference type="Proteomes" id="UP000834106">
    <property type="component" value="Chromosome 16"/>
</dbReference>
<feature type="region of interest" description="Disordered" evidence="1">
    <location>
        <begin position="28"/>
        <end position="82"/>
    </location>
</feature>
<proteinExistence type="predicted"/>
<reference evidence="3" key="1">
    <citation type="submission" date="2023-05" db="EMBL/GenBank/DDBJ databases">
        <authorList>
            <person name="Huff M."/>
        </authorList>
    </citation>
    <scope>NUCLEOTIDE SEQUENCE</scope>
</reference>
<accession>A0AAD2A1T6</accession>